<evidence type="ECO:0000256" key="3">
    <source>
        <dbReference type="ARBA" id="ARBA00022989"/>
    </source>
</evidence>
<evidence type="ECO:0000256" key="5">
    <source>
        <dbReference type="SAM" id="Phobius"/>
    </source>
</evidence>
<evidence type="ECO:0000256" key="1">
    <source>
        <dbReference type="ARBA" id="ARBA00004141"/>
    </source>
</evidence>
<keyword evidence="3 5" id="KW-1133">Transmembrane helix</keyword>
<evidence type="ECO:0000256" key="4">
    <source>
        <dbReference type="ARBA" id="ARBA00023136"/>
    </source>
</evidence>
<dbReference type="PANTHER" id="PTHR11040:SF205">
    <property type="entry name" value="ZINC TRANSPORTER ZUPT"/>
    <property type="match status" value="1"/>
</dbReference>
<accession>A0A6J7E5D9</accession>
<feature type="transmembrane region" description="Helical" evidence="5">
    <location>
        <begin position="77"/>
        <end position="98"/>
    </location>
</feature>
<feature type="transmembrane region" description="Helical" evidence="5">
    <location>
        <begin position="146"/>
        <end position="165"/>
    </location>
</feature>
<dbReference type="PANTHER" id="PTHR11040">
    <property type="entry name" value="ZINC/IRON TRANSPORTER"/>
    <property type="match status" value="1"/>
</dbReference>
<feature type="transmembrane region" description="Helical" evidence="5">
    <location>
        <begin position="265"/>
        <end position="285"/>
    </location>
</feature>
<keyword evidence="4 5" id="KW-0472">Membrane</keyword>
<protein>
    <submittedName>
        <fullName evidence="6">Unannotated protein</fullName>
    </submittedName>
</protein>
<dbReference type="GO" id="GO:0016020">
    <property type="term" value="C:membrane"/>
    <property type="evidence" value="ECO:0007669"/>
    <property type="project" value="UniProtKB-SubCell"/>
</dbReference>
<keyword evidence="2 5" id="KW-0812">Transmembrane</keyword>
<evidence type="ECO:0000313" key="6">
    <source>
        <dbReference type="EMBL" id="CAB4876485.1"/>
    </source>
</evidence>
<sequence length="288" mass="29718">MTFLQTAGLGAIAGLTIFIGLPLGRVQGISSRVRLSLAMFSVGVLAFLFVDVMGQGFGIVETSVEAVRDDHGQLGKAVLYVFLLGGGFLIGSAGLGWLDARMRSKAKPPLAPIAGGEAAATLSPSETSAYVDEAELARKKTLRTGLMIATAIGIHNLGEGLAIGVSARSGALSLATVLVVGFALHNATEGFGIVGPLGNVRPTWRWLGLAGLIAGSPTLLGAIIGWNIQLEGLEVACYALAGGAILYVIGEIWHAMRRLGHRELGLLMLAVGFMVGVLTDLVVVYGSA</sequence>
<dbReference type="EMBL" id="CAFBLU010000015">
    <property type="protein sequence ID" value="CAB4876485.1"/>
    <property type="molecule type" value="Genomic_DNA"/>
</dbReference>
<dbReference type="InterPro" id="IPR003689">
    <property type="entry name" value="ZIP"/>
</dbReference>
<feature type="transmembrane region" description="Helical" evidence="5">
    <location>
        <begin position="35"/>
        <end position="57"/>
    </location>
</feature>
<reference evidence="6" key="1">
    <citation type="submission" date="2020-05" db="EMBL/GenBank/DDBJ databases">
        <authorList>
            <person name="Chiriac C."/>
            <person name="Salcher M."/>
            <person name="Ghai R."/>
            <person name="Kavagutti S V."/>
        </authorList>
    </citation>
    <scope>NUCLEOTIDE SEQUENCE</scope>
</reference>
<dbReference type="AlphaFoldDB" id="A0A6J7E5D9"/>
<comment type="subcellular location">
    <subcellularLocation>
        <location evidence="1">Membrane</location>
        <topology evidence="1">Multi-pass membrane protein</topology>
    </subcellularLocation>
</comment>
<feature type="transmembrane region" description="Helical" evidence="5">
    <location>
        <begin position="171"/>
        <end position="194"/>
    </location>
</feature>
<name>A0A6J7E5D9_9ZZZZ</name>
<feature type="transmembrane region" description="Helical" evidence="5">
    <location>
        <begin position="6"/>
        <end position="23"/>
    </location>
</feature>
<dbReference type="Pfam" id="PF02535">
    <property type="entry name" value="Zip"/>
    <property type="match status" value="1"/>
</dbReference>
<gene>
    <name evidence="6" type="ORF">UFOPK3444_01047</name>
</gene>
<proteinExistence type="predicted"/>
<evidence type="ECO:0000256" key="2">
    <source>
        <dbReference type="ARBA" id="ARBA00022692"/>
    </source>
</evidence>
<feature type="transmembrane region" description="Helical" evidence="5">
    <location>
        <begin position="232"/>
        <end position="253"/>
    </location>
</feature>
<dbReference type="GO" id="GO:0005385">
    <property type="term" value="F:zinc ion transmembrane transporter activity"/>
    <property type="evidence" value="ECO:0007669"/>
    <property type="project" value="TreeGrafter"/>
</dbReference>
<organism evidence="6">
    <name type="scientific">freshwater metagenome</name>
    <dbReference type="NCBI Taxonomy" id="449393"/>
    <lineage>
        <taxon>unclassified sequences</taxon>
        <taxon>metagenomes</taxon>
        <taxon>ecological metagenomes</taxon>
    </lineage>
</organism>
<feature type="transmembrane region" description="Helical" evidence="5">
    <location>
        <begin position="206"/>
        <end position="226"/>
    </location>
</feature>